<dbReference type="Proteomes" id="UP001500683">
    <property type="component" value="Unassembled WGS sequence"/>
</dbReference>
<name>A0ABP7WAX2_9ACTN</name>
<accession>A0ABP7WAX2</accession>
<organism evidence="1 2">
    <name type="scientific">Actinomadura miaoliensis</name>
    <dbReference type="NCBI Taxonomy" id="430685"/>
    <lineage>
        <taxon>Bacteria</taxon>
        <taxon>Bacillati</taxon>
        <taxon>Actinomycetota</taxon>
        <taxon>Actinomycetes</taxon>
        <taxon>Streptosporangiales</taxon>
        <taxon>Thermomonosporaceae</taxon>
        <taxon>Actinomadura</taxon>
    </lineage>
</organism>
<comment type="caution">
    <text evidence="1">The sequence shown here is derived from an EMBL/GenBank/DDBJ whole genome shotgun (WGS) entry which is preliminary data.</text>
</comment>
<proteinExistence type="predicted"/>
<protein>
    <submittedName>
        <fullName evidence="1">Uncharacterized protein</fullName>
    </submittedName>
</protein>
<sequence length="75" mass="8661">MRTEEKIVDAEELAPGDVIRRRGRQMRIMHNLPAPAQPGRRLLIWRDLHAPEPLGYGDGAFPPDWPFRRVARGLH</sequence>
<evidence type="ECO:0000313" key="1">
    <source>
        <dbReference type="EMBL" id="GAA4085060.1"/>
    </source>
</evidence>
<dbReference type="EMBL" id="BAAAZG010000038">
    <property type="protein sequence ID" value="GAA4085060.1"/>
    <property type="molecule type" value="Genomic_DNA"/>
</dbReference>
<keyword evidence="2" id="KW-1185">Reference proteome</keyword>
<dbReference type="RefSeq" id="WP_344952414.1">
    <property type="nucleotide sequence ID" value="NZ_BAAAZG010000038.1"/>
</dbReference>
<gene>
    <name evidence="1" type="ORF">GCM10022214_51300</name>
</gene>
<evidence type="ECO:0000313" key="2">
    <source>
        <dbReference type="Proteomes" id="UP001500683"/>
    </source>
</evidence>
<reference evidence="2" key="1">
    <citation type="journal article" date="2019" name="Int. J. Syst. Evol. Microbiol.">
        <title>The Global Catalogue of Microorganisms (GCM) 10K type strain sequencing project: providing services to taxonomists for standard genome sequencing and annotation.</title>
        <authorList>
            <consortium name="The Broad Institute Genomics Platform"/>
            <consortium name="The Broad Institute Genome Sequencing Center for Infectious Disease"/>
            <person name="Wu L."/>
            <person name="Ma J."/>
        </authorList>
    </citation>
    <scope>NUCLEOTIDE SEQUENCE [LARGE SCALE GENOMIC DNA]</scope>
    <source>
        <strain evidence="2">JCM 16702</strain>
    </source>
</reference>